<dbReference type="AlphaFoldDB" id="A0A6A6UH39"/>
<evidence type="ECO:0000256" key="1">
    <source>
        <dbReference type="SAM" id="SignalP"/>
    </source>
</evidence>
<evidence type="ECO:0000313" key="2">
    <source>
        <dbReference type="EMBL" id="KAF2670871.1"/>
    </source>
</evidence>
<proteinExistence type="predicted"/>
<evidence type="ECO:0008006" key="4">
    <source>
        <dbReference type="Google" id="ProtNLM"/>
    </source>
</evidence>
<name>A0A6A6UH39_9PEZI</name>
<feature type="chain" id="PRO_5025348135" description="Alpha/beta-hydrolase" evidence="1">
    <location>
        <begin position="18"/>
        <end position="287"/>
    </location>
</feature>
<keyword evidence="3" id="KW-1185">Reference proteome</keyword>
<accession>A0A6A6UH39</accession>
<dbReference type="InterPro" id="IPR029058">
    <property type="entry name" value="AB_hydrolase_fold"/>
</dbReference>
<keyword evidence="1" id="KW-0732">Signal</keyword>
<dbReference type="EMBL" id="MU004233">
    <property type="protein sequence ID" value="KAF2670871.1"/>
    <property type="molecule type" value="Genomic_DNA"/>
</dbReference>
<gene>
    <name evidence="2" type="ORF">BT63DRAFT_203353</name>
</gene>
<dbReference type="SUPFAM" id="SSF53474">
    <property type="entry name" value="alpha/beta-Hydrolases"/>
    <property type="match status" value="1"/>
</dbReference>
<dbReference type="Gene3D" id="3.40.50.1820">
    <property type="entry name" value="alpha/beta hydrolase"/>
    <property type="match status" value="1"/>
</dbReference>
<organism evidence="2 3">
    <name type="scientific">Microthyrium microscopicum</name>
    <dbReference type="NCBI Taxonomy" id="703497"/>
    <lineage>
        <taxon>Eukaryota</taxon>
        <taxon>Fungi</taxon>
        <taxon>Dikarya</taxon>
        <taxon>Ascomycota</taxon>
        <taxon>Pezizomycotina</taxon>
        <taxon>Dothideomycetes</taxon>
        <taxon>Dothideomycetes incertae sedis</taxon>
        <taxon>Microthyriales</taxon>
        <taxon>Microthyriaceae</taxon>
        <taxon>Microthyrium</taxon>
    </lineage>
</organism>
<evidence type="ECO:0000313" key="3">
    <source>
        <dbReference type="Proteomes" id="UP000799302"/>
    </source>
</evidence>
<dbReference type="Proteomes" id="UP000799302">
    <property type="component" value="Unassembled WGS sequence"/>
</dbReference>
<protein>
    <recommendedName>
        <fullName evidence="4">Alpha/beta-hydrolase</fullName>
    </recommendedName>
</protein>
<dbReference type="OrthoDB" id="2141514at2759"/>
<feature type="signal peptide" evidence="1">
    <location>
        <begin position="1"/>
        <end position="17"/>
    </location>
</feature>
<reference evidence="2" key="1">
    <citation type="journal article" date="2020" name="Stud. Mycol.">
        <title>101 Dothideomycetes genomes: a test case for predicting lifestyles and emergence of pathogens.</title>
        <authorList>
            <person name="Haridas S."/>
            <person name="Albert R."/>
            <person name="Binder M."/>
            <person name="Bloem J."/>
            <person name="Labutti K."/>
            <person name="Salamov A."/>
            <person name="Andreopoulos B."/>
            <person name="Baker S."/>
            <person name="Barry K."/>
            <person name="Bills G."/>
            <person name="Bluhm B."/>
            <person name="Cannon C."/>
            <person name="Castanera R."/>
            <person name="Culley D."/>
            <person name="Daum C."/>
            <person name="Ezra D."/>
            <person name="Gonzalez J."/>
            <person name="Henrissat B."/>
            <person name="Kuo A."/>
            <person name="Liang C."/>
            <person name="Lipzen A."/>
            <person name="Lutzoni F."/>
            <person name="Magnuson J."/>
            <person name="Mondo S."/>
            <person name="Nolan M."/>
            <person name="Ohm R."/>
            <person name="Pangilinan J."/>
            <person name="Park H.-J."/>
            <person name="Ramirez L."/>
            <person name="Alfaro M."/>
            <person name="Sun H."/>
            <person name="Tritt A."/>
            <person name="Yoshinaga Y."/>
            <person name="Zwiers L.-H."/>
            <person name="Turgeon B."/>
            <person name="Goodwin S."/>
            <person name="Spatafora J."/>
            <person name="Crous P."/>
            <person name="Grigoriev I."/>
        </authorList>
    </citation>
    <scope>NUCLEOTIDE SEQUENCE</scope>
    <source>
        <strain evidence="2">CBS 115976</strain>
    </source>
</reference>
<sequence>MKYSVGILLSAASSVVAQSAPVIGKGQTGPLKVGYFEEPGLPKHTVYMPIDPPAGTKLPILIWGNGACSGNGTLFGKTLLESASYGIFSIAMGTPKGGSSTSGMNSDKSPLQEQALEWIEKNAGVGKYANLDKTRVAAAGQSCGGLETIRVWEHPLVKLIGVFNSGELNVSKLTLKITKPVFYFLGGESDIAYKNGERDYKQLPATTPRWKGNLPVGHMATWSQVNSGKFGKAMRLWLDWQLRGNEESSDFFLKGGAKADGWTVEMAAMESLPKVTPIQSCKVGTAC</sequence>